<dbReference type="OrthoDB" id="5864015at2759"/>
<dbReference type="EMBL" id="JYDQ01000423">
    <property type="protein sequence ID" value="KRY07654.1"/>
    <property type="molecule type" value="Genomic_DNA"/>
</dbReference>
<proteinExistence type="predicted"/>
<dbReference type="Proteomes" id="UP000054783">
    <property type="component" value="Unassembled WGS sequence"/>
</dbReference>
<dbReference type="AlphaFoldDB" id="A0A0V0Z594"/>
<gene>
    <name evidence="1" type="ORF">T12_14600</name>
</gene>
<protein>
    <recommendedName>
        <fullName evidence="3">CCHC-type domain-containing protein</fullName>
    </recommendedName>
</protein>
<dbReference type="PANTHER" id="PTHR47331">
    <property type="entry name" value="PHD-TYPE DOMAIN-CONTAINING PROTEIN"/>
    <property type="match status" value="1"/>
</dbReference>
<keyword evidence="2" id="KW-1185">Reference proteome</keyword>
<sequence>MDLYIIIITLLYYHCLEKNSTDGLTTCGQFEYEENEILEIRCIAEDFIENQTDEKKVETVKNGSDTSVTICLPRYELPKFHGDVLEFIAFWEQFEDSMHSHQDISDSTKLSHRRSSLGGSVLAALNGLSLTVVNCFAATEILKGCFGRRRRLMIALGKDFTSSRITAAEVMLELFEFTFLFVIRKKWEEEVFLDDAKNSDLVWFPSFLKKQVRNEHSVARTQLLGHPRLAKAIKTHANAEKVTTAAALEAKAESQSNSCAVCGGAHIILHRRKFLQATPEERWSLCEKRGLCFYCLYKGHVAKWCSKKKRCGKAAWNLKHHRLLHQSGTMGNLKPAMGGYTS</sequence>
<dbReference type="PANTHER" id="PTHR47331:SF1">
    <property type="entry name" value="GAG-LIKE PROTEIN"/>
    <property type="match status" value="1"/>
</dbReference>
<dbReference type="Pfam" id="PF03564">
    <property type="entry name" value="DUF1759"/>
    <property type="match status" value="1"/>
</dbReference>
<evidence type="ECO:0000313" key="2">
    <source>
        <dbReference type="Proteomes" id="UP000054783"/>
    </source>
</evidence>
<accession>A0A0V0Z594</accession>
<comment type="caution">
    <text evidence="1">The sequence shown here is derived from an EMBL/GenBank/DDBJ whole genome shotgun (WGS) entry which is preliminary data.</text>
</comment>
<organism evidence="1 2">
    <name type="scientific">Trichinella patagoniensis</name>
    <dbReference type="NCBI Taxonomy" id="990121"/>
    <lineage>
        <taxon>Eukaryota</taxon>
        <taxon>Metazoa</taxon>
        <taxon>Ecdysozoa</taxon>
        <taxon>Nematoda</taxon>
        <taxon>Enoplea</taxon>
        <taxon>Dorylaimia</taxon>
        <taxon>Trichinellida</taxon>
        <taxon>Trichinellidae</taxon>
        <taxon>Trichinella</taxon>
    </lineage>
</organism>
<evidence type="ECO:0008006" key="3">
    <source>
        <dbReference type="Google" id="ProtNLM"/>
    </source>
</evidence>
<name>A0A0V0Z594_9BILA</name>
<reference evidence="1 2" key="1">
    <citation type="submission" date="2015-01" db="EMBL/GenBank/DDBJ databases">
        <title>Evolution of Trichinella species and genotypes.</title>
        <authorList>
            <person name="Korhonen P.K."/>
            <person name="Edoardo P."/>
            <person name="Giuseppe L.R."/>
            <person name="Gasser R.B."/>
        </authorList>
    </citation>
    <scope>NUCLEOTIDE SEQUENCE [LARGE SCALE GENOMIC DNA]</scope>
    <source>
        <strain evidence="1">ISS2496</strain>
    </source>
</reference>
<evidence type="ECO:0000313" key="1">
    <source>
        <dbReference type="EMBL" id="KRY07654.1"/>
    </source>
</evidence>
<dbReference type="InterPro" id="IPR005312">
    <property type="entry name" value="DUF1759"/>
</dbReference>